<dbReference type="Proteomes" id="UP000679992">
    <property type="component" value="Unassembled WGS sequence"/>
</dbReference>
<reference evidence="2 3" key="1">
    <citation type="submission" date="2021-03" db="EMBL/GenBank/DDBJ databases">
        <title>Antimicrobial resistance genes in bacteria isolated from Japanese honey, and their potential for conferring macrolide and lincosamide resistance in the American foulbrood pathogen Paenibacillus larvae.</title>
        <authorList>
            <person name="Okamoto M."/>
            <person name="Kumagai M."/>
            <person name="Kanamori H."/>
            <person name="Takamatsu D."/>
        </authorList>
    </citation>
    <scope>NUCLEOTIDE SEQUENCE [LARGE SCALE GENOMIC DNA]</scope>
    <source>
        <strain evidence="2 3">J42TS3</strain>
    </source>
</reference>
<evidence type="ECO:0000256" key="1">
    <source>
        <dbReference type="SAM" id="MobiDB-lite"/>
    </source>
</evidence>
<name>A0ABQ4MGW7_9BACL</name>
<dbReference type="EMBL" id="BOSL01000016">
    <property type="protein sequence ID" value="GIP55233.1"/>
    <property type="molecule type" value="Genomic_DNA"/>
</dbReference>
<sequence length="54" mass="5769">MPYPVIVSKTADGNIGCSLIRTLSTTAASPMTRGGNSEKGKLWRNCRGNIPSFI</sequence>
<evidence type="ECO:0000313" key="3">
    <source>
        <dbReference type="Proteomes" id="UP000679992"/>
    </source>
</evidence>
<organism evidence="2 3">
    <name type="scientific">Paenibacillus vini</name>
    <dbReference type="NCBI Taxonomy" id="1476024"/>
    <lineage>
        <taxon>Bacteria</taxon>
        <taxon>Bacillati</taxon>
        <taxon>Bacillota</taxon>
        <taxon>Bacilli</taxon>
        <taxon>Bacillales</taxon>
        <taxon>Paenibacillaceae</taxon>
        <taxon>Paenibacillus</taxon>
    </lineage>
</organism>
<accession>A0ABQ4MGW7</accession>
<protein>
    <submittedName>
        <fullName evidence="2">Uncharacterized protein</fullName>
    </submittedName>
</protein>
<gene>
    <name evidence="2" type="ORF">J42TS3_42680</name>
</gene>
<keyword evidence="3" id="KW-1185">Reference proteome</keyword>
<feature type="region of interest" description="Disordered" evidence="1">
    <location>
        <begin position="28"/>
        <end position="54"/>
    </location>
</feature>
<evidence type="ECO:0000313" key="2">
    <source>
        <dbReference type="EMBL" id="GIP55233.1"/>
    </source>
</evidence>
<proteinExistence type="predicted"/>
<comment type="caution">
    <text evidence="2">The sequence shown here is derived from an EMBL/GenBank/DDBJ whole genome shotgun (WGS) entry which is preliminary data.</text>
</comment>